<evidence type="ECO:0008006" key="3">
    <source>
        <dbReference type="Google" id="ProtNLM"/>
    </source>
</evidence>
<reference evidence="1" key="2">
    <citation type="journal article" date="2021" name="PeerJ">
        <title>Extensive microbial diversity within the chicken gut microbiome revealed by metagenomics and culture.</title>
        <authorList>
            <person name="Gilroy R."/>
            <person name="Ravi A."/>
            <person name="Getino M."/>
            <person name="Pursley I."/>
            <person name="Horton D.L."/>
            <person name="Alikhan N.F."/>
            <person name="Baker D."/>
            <person name="Gharbi K."/>
            <person name="Hall N."/>
            <person name="Watson M."/>
            <person name="Adriaenssens E.M."/>
            <person name="Foster-Nyarko E."/>
            <person name="Jarju S."/>
            <person name="Secka A."/>
            <person name="Antonio M."/>
            <person name="Oren A."/>
            <person name="Chaudhuri R.R."/>
            <person name="La Ragione R."/>
            <person name="Hildebrand F."/>
            <person name="Pallen M.J."/>
        </authorList>
    </citation>
    <scope>NUCLEOTIDE SEQUENCE</scope>
    <source>
        <strain evidence="1">ChiSjej1B19-7085</strain>
    </source>
</reference>
<dbReference type="Gene3D" id="2.130.10.10">
    <property type="entry name" value="YVTN repeat-like/Quinoprotein amine dehydrogenase"/>
    <property type="match status" value="1"/>
</dbReference>
<dbReference type="EMBL" id="DVHF01000135">
    <property type="protein sequence ID" value="HIR58119.1"/>
    <property type="molecule type" value="Genomic_DNA"/>
</dbReference>
<comment type="caution">
    <text evidence="1">The sequence shown here is derived from an EMBL/GenBank/DDBJ whole genome shotgun (WGS) entry which is preliminary data.</text>
</comment>
<sequence>MKTIRTSKHFIPHCDTVSGAVSYLLKNEAAPFQQSFYFVNPSMTRDGRYYWFYCAFPPAGDANYGRTLAVIDFQEDEVRYFPETQFLDASPFVDLDTGEVYWCNKYGLFKRGPRWDSRTECVAQLPPDLQNKGTVHRIATHLTRSADGTEFAFDAEIGNRSCLGSVCIKTGEFRIWKSFDYCYNHAQFHPADPDLILFAQDYWNDKATGKQYGIQTDETGRRNRLWTIRRGEDPVLWKSEYADGAATHEWWSADGKSIYYVDGKYGAVRIDLETGAFSDMHPGGIWHAHSSADERYFAGDAQITEDGRWYRGCASRINFYNRDTGRQIDIVSENPALYSPENPCVYHMDPHPQFLAADNYIAFTTTVSGQVTVGISEVQDLVSLTQGEPET</sequence>
<dbReference type="SUPFAM" id="SSF82171">
    <property type="entry name" value="DPP6 N-terminal domain-like"/>
    <property type="match status" value="1"/>
</dbReference>
<dbReference type="Proteomes" id="UP000886785">
    <property type="component" value="Unassembled WGS sequence"/>
</dbReference>
<reference evidence="1" key="1">
    <citation type="submission" date="2020-10" db="EMBL/GenBank/DDBJ databases">
        <authorList>
            <person name="Gilroy R."/>
        </authorList>
    </citation>
    <scope>NUCLEOTIDE SEQUENCE</scope>
    <source>
        <strain evidence="1">ChiSjej1B19-7085</strain>
    </source>
</reference>
<proteinExistence type="predicted"/>
<dbReference type="InterPro" id="IPR015943">
    <property type="entry name" value="WD40/YVTN_repeat-like_dom_sf"/>
</dbReference>
<gene>
    <name evidence="1" type="ORF">IAA54_10680</name>
</gene>
<organism evidence="1 2">
    <name type="scientific">Candidatus Gallacutalibacter pullicola</name>
    <dbReference type="NCBI Taxonomy" id="2840830"/>
    <lineage>
        <taxon>Bacteria</taxon>
        <taxon>Bacillati</taxon>
        <taxon>Bacillota</taxon>
        <taxon>Clostridia</taxon>
        <taxon>Eubacteriales</taxon>
        <taxon>Candidatus Gallacutalibacter</taxon>
    </lineage>
</organism>
<protein>
    <recommendedName>
        <fullName evidence="3">Oligogalacturonide lyase</fullName>
    </recommendedName>
</protein>
<evidence type="ECO:0000313" key="2">
    <source>
        <dbReference type="Proteomes" id="UP000886785"/>
    </source>
</evidence>
<accession>A0A9D1J2H0</accession>
<evidence type="ECO:0000313" key="1">
    <source>
        <dbReference type="EMBL" id="HIR58119.1"/>
    </source>
</evidence>
<dbReference type="AlphaFoldDB" id="A0A9D1J2H0"/>
<name>A0A9D1J2H0_9FIRM</name>